<dbReference type="Pfam" id="PF13432">
    <property type="entry name" value="TPR_16"/>
    <property type="match status" value="1"/>
</dbReference>
<reference evidence="4" key="2">
    <citation type="journal article" date="2021" name="Microbiome">
        <title>Successional dynamics and alternative stable states in a saline activated sludge microbial community over 9 years.</title>
        <authorList>
            <person name="Wang Y."/>
            <person name="Ye J."/>
            <person name="Ju F."/>
            <person name="Liu L."/>
            <person name="Boyd J.A."/>
            <person name="Deng Y."/>
            <person name="Parks D.H."/>
            <person name="Jiang X."/>
            <person name="Yin X."/>
            <person name="Woodcroft B.J."/>
            <person name="Tyson G.W."/>
            <person name="Hugenholtz P."/>
            <person name="Polz M.F."/>
            <person name="Zhang T."/>
        </authorList>
    </citation>
    <scope>NUCLEOTIDE SEQUENCE</scope>
    <source>
        <strain evidence="4">HKST-UBA02</strain>
    </source>
</reference>
<dbReference type="SUPFAM" id="SSF69318">
    <property type="entry name" value="Integrin alpha N-terminal domain"/>
    <property type="match status" value="1"/>
</dbReference>
<accession>A0A956SCY5</accession>
<dbReference type="PROSITE" id="PS50005">
    <property type="entry name" value="TPR"/>
    <property type="match status" value="1"/>
</dbReference>
<dbReference type="Gene3D" id="1.25.40.10">
    <property type="entry name" value="Tetratricopeptide repeat domain"/>
    <property type="match status" value="1"/>
</dbReference>
<evidence type="ECO:0000313" key="5">
    <source>
        <dbReference type="Proteomes" id="UP000739538"/>
    </source>
</evidence>
<protein>
    <submittedName>
        <fullName evidence="4">VCBS repeat-containing protein</fullName>
    </submittedName>
</protein>
<dbReference type="AlphaFoldDB" id="A0A956SCY5"/>
<feature type="repeat" description="TPR" evidence="2">
    <location>
        <begin position="169"/>
        <end position="202"/>
    </location>
</feature>
<dbReference type="InterPro" id="IPR011990">
    <property type="entry name" value="TPR-like_helical_dom_sf"/>
</dbReference>
<name>A0A956SCY5_UNCEI</name>
<evidence type="ECO:0000313" key="4">
    <source>
        <dbReference type="EMBL" id="MCA9754879.1"/>
    </source>
</evidence>
<dbReference type="Pfam" id="PF13517">
    <property type="entry name" value="FG-GAP_3"/>
    <property type="match status" value="2"/>
</dbReference>
<organism evidence="4 5">
    <name type="scientific">Eiseniibacteriota bacterium</name>
    <dbReference type="NCBI Taxonomy" id="2212470"/>
    <lineage>
        <taxon>Bacteria</taxon>
        <taxon>Candidatus Eiseniibacteriota</taxon>
    </lineage>
</organism>
<reference evidence="4" key="1">
    <citation type="submission" date="2020-04" db="EMBL/GenBank/DDBJ databases">
        <authorList>
            <person name="Zhang T."/>
        </authorList>
    </citation>
    <scope>NUCLEOTIDE SEQUENCE</scope>
    <source>
        <strain evidence="4">HKST-UBA02</strain>
    </source>
</reference>
<sequence>MKSSRRTSPYRLGIVPFVLAALAIGCGGDGGKDGGNPPGAADGVGAGSKGGESVSAATAELYALRNRAKLEADRDSDEGYQAAAVNLEDVVAKEPDGFVDQLNLARVLVFTDRASEAGVHLEAARRLLGTKPAPAELEYIEGIYASRTEDSEGALAHFTRTTEVRPDHLQAWYQKGYAEERLQKFEDAAGSYSRVLELDPQNRAAAYRRVIVLRQLGRTAEAEEAFARFQGLPQEGQPDPEKCDLTQVSLVPMARDRAEPPESRLSWVDVTDSYGGAFAGLRSLHEWTAPNDADVELAFLTEDGATLQRVLAEGGLSGRSALPDRTGYAASDLEVGDIDNDGLADLVIAGPQRAEFWMGRENGRFQPAPRAFPSATALRRFELWDLDHDGDLDVVGLLSSGGSETDPDKGPLVWIRNNGDRTFAPAEPVAFESSKDASEHRRSAEETTQGRTATLGAVDFALHDLDQGNDLDLVVTGPRGTVALVNLRNGTFRPILLSTIGPLDHVRAQDLDNDGAPDLFGVANGAAGTNGASGAQWVRALNLDPHGRVSDFRVGEPLRGALGAPAGDVALEDVDNDGDVDVIVADPTGLACLLNRNGGEFVSGARFEVGENAHTFGISTTDMNNDGNVEVWIGTRLGSRVLEARNEKGYRAWRVRPKGARDNRDAVGLVVEQFQGVSYQSRIVQGARGIRLGLADATPQTLDGLRMRWPQGILQTEAREELVLLVPYEFRPTQDEGLVASCPFLYADGPNGWRFLTDVVGIAPLDEWLPPGAAPYLDPEEYVRIDGSLLEVREGRVRLAITEELRETTYLDRVELIAVRHPAELDLYLDESTRQGAYDPLTVYCVERDQVASPLSVALERSDAVSSGDPLVLASDVDGRYLHGYAPALPQWSGWVERYGIDVVAPVGAGALLLTGRIGWYDSSVSYALHQQGLGWGPLRLEEQGDVLREDLGVPSGMDRTMVALLGETSSEPRKLRLSGQHRFLWDAIRFAPAPEIVSLGGVDAVASAGSGAKDGDHPLASGGVLSIRHLPLVSADLGFHGFSPMRGDRALHEQTYDYDAAQPDDAFGPAWGRATRYGDVRPLLNEHDDEFVVLVAGDQVGLEFEARSGTGTEPSRDDAGQDASSAATRTTYFLRVTGWAKEGSFHNLTGRWIEPLPYRGMVSYPPSVERPGDPDYDAYLETYQTRVVRAD</sequence>
<dbReference type="InterPro" id="IPR019734">
    <property type="entry name" value="TPR_rpt"/>
</dbReference>
<feature type="compositionally biased region" description="Basic and acidic residues" evidence="3">
    <location>
        <begin position="433"/>
        <end position="445"/>
    </location>
</feature>
<feature type="region of interest" description="Disordered" evidence="3">
    <location>
        <begin position="430"/>
        <end position="450"/>
    </location>
</feature>
<dbReference type="Proteomes" id="UP000739538">
    <property type="component" value="Unassembled WGS sequence"/>
</dbReference>
<dbReference type="SUPFAM" id="SSF48452">
    <property type="entry name" value="TPR-like"/>
    <property type="match status" value="1"/>
</dbReference>
<comment type="caution">
    <text evidence="4">The sequence shown here is derived from an EMBL/GenBank/DDBJ whole genome shotgun (WGS) entry which is preliminary data.</text>
</comment>
<gene>
    <name evidence="4" type="ORF">KDA27_03685</name>
</gene>
<dbReference type="PANTHER" id="PTHR44103:SF1">
    <property type="entry name" value="PROPROTEIN CONVERTASE P"/>
    <property type="match status" value="1"/>
</dbReference>
<keyword evidence="2" id="KW-0802">TPR repeat</keyword>
<proteinExistence type="predicted"/>
<dbReference type="InterPro" id="IPR013517">
    <property type="entry name" value="FG-GAP"/>
</dbReference>
<dbReference type="InterPro" id="IPR028994">
    <property type="entry name" value="Integrin_alpha_N"/>
</dbReference>
<keyword evidence="1" id="KW-0732">Signal</keyword>
<dbReference type="SMART" id="SM00028">
    <property type="entry name" value="TPR"/>
    <property type="match status" value="2"/>
</dbReference>
<evidence type="ECO:0000256" key="1">
    <source>
        <dbReference type="ARBA" id="ARBA00022729"/>
    </source>
</evidence>
<dbReference type="Gene3D" id="2.130.10.130">
    <property type="entry name" value="Integrin alpha, N-terminal"/>
    <property type="match status" value="1"/>
</dbReference>
<dbReference type="EMBL" id="JAGQHS010000011">
    <property type="protein sequence ID" value="MCA9754879.1"/>
    <property type="molecule type" value="Genomic_DNA"/>
</dbReference>
<evidence type="ECO:0000256" key="3">
    <source>
        <dbReference type="SAM" id="MobiDB-lite"/>
    </source>
</evidence>
<dbReference type="PROSITE" id="PS51257">
    <property type="entry name" value="PROKAR_LIPOPROTEIN"/>
    <property type="match status" value="1"/>
</dbReference>
<evidence type="ECO:0000256" key="2">
    <source>
        <dbReference type="PROSITE-ProRule" id="PRU00339"/>
    </source>
</evidence>
<dbReference type="PANTHER" id="PTHR44103">
    <property type="entry name" value="PROPROTEIN CONVERTASE P"/>
    <property type="match status" value="1"/>
</dbReference>